<feature type="transmembrane region" description="Helical" evidence="1">
    <location>
        <begin position="38"/>
        <end position="55"/>
    </location>
</feature>
<name>A0ABS4T887_9PSEU</name>
<reference evidence="2 3" key="1">
    <citation type="submission" date="2021-03" db="EMBL/GenBank/DDBJ databases">
        <title>Sequencing the genomes of 1000 actinobacteria strains.</title>
        <authorList>
            <person name="Klenk H.-P."/>
        </authorList>
    </citation>
    <scope>NUCLEOTIDE SEQUENCE [LARGE SCALE GENOMIC DNA]</scope>
    <source>
        <strain evidence="2 3">DSM 46670</strain>
    </source>
</reference>
<accession>A0ABS4T887</accession>
<keyword evidence="1" id="KW-0472">Membrane</keyword>
<feature type="transmembrane region" description="Helical" evidence="1">
    <location>
        <begin position="12"/>
        <end position="32"/>
    </location>
</feature>
<protein>
    <recommendedName>
        <fullName evidence="4">PH domain-containing protein</fullName>
    </recommendedName>
</protein>
<sequence length="167" mass="18594">MNSKIINGCTTFALIGASIAGLLLVGLLTEWSPVLSEQAHPATLAFAVAFSALALRMRTCGCFVSDHGVRNRWEFGTSTVRWADIDHFEVRPSRVAPLRGSPTVMAAWLVLKDGRARHTMLWFRERKLDGLDGPASNEEHMNILPPSRFSQAYEELRKLHARHTQVG</sequence>
<gene>
    <name evidence="2" type="ORF">JOF56_001028</name>
</gene>
<keyword evidence="1" id="KW-1133">Transmembrane helix</keyword>
<evidence type="ECO:0000313" key="3">
    <source>
        <dbReference type="Proteomes" id="UP001519332"/>
    </source>
</evidence>
<keyword evidence="1" id="KW-0812">Transmembrane</keyword>
<dbReference type="RefSeq" id="WP_209635040.1">
    <property type="nucleotide sequence ID" value="NZ_JAGINW010000001.1"/>
</dbReference>
<dbReference type="Proteomes" id="UP001519332">
    <property type="component" value="Unassembled WGS sequence"/>
</dbReference>
<keyword evidence="3" id="KW-1185">Reference proteome</keyword>
<evidence type="ECO:0000256" key="1">
    <source>
        <dbReference type="SAM" id="Phobius"/>
    </source>
</evidence>
<evidence type="ECO:0008006" key="4">
    <source>
        <dbReference type="Google" id="ProtNLM"/>
    </source>
</evidence>
<organism evidence="2 3">
    <name type="scientific">Kibdelosporangium banguiense</name>
    <dbReference type="NCBI Taxonomy" id="1365924"/>
    <lineage>
        <taxon>Bacteria</taxon>
        <taxon>Bacillati</taxon>
        <taxon>Actinomycetota</taxon>
        <taxon>Actinomycetes</taxon>
        <taxon>Pseudonocardiales</taxon>
        <taxon>Pseudonocardiaceae</taxon>
        <taxon>Kibdelosporangium</taxon>
    </lineage>
</organism>
<comment type="caution">
    <text evidence="2">The sequence shown here is derived from an EMBL/GenBank/DDBJ whole genome shotgun (WGS) entry which is preliminary data.</text>
</comment>
<evidence type="ECO:0000313" key="2">
    <source>
        <dbReference type="EMBL" id="MBP2320643.1"/>
    </source>
</evidence>
<dbReference type="EMBL" id="JAGINW010000001">
    <property type="protein sequence ID" value="MBP2320643.1"/>
    <property type="molecule type" value="Genomic_DNA"/>
</dbReference>
<proteinExistence type="predicted"/>